<dbReference type="EMBL" id="LZDD01000001">
    <property type="protein sequence ID" value="OJF72549.1"/>
    <property type="molecule type" value="Genomic_DNA"/>
</dbReference>
<dbReference type="PANTHER" id="PTHR11559">
    <property type="entry name" value="CARBOXYLESTERASE"/>
    <property type="match status" value="1"/>
</dbReference>
<gene>
    <name evidence="5" type="ORF">A9Q68_03095</name>
</gene>
<evidence type="ECO:0000256" key="2">
    <source>
        <dbReference type="ARBA" id="ARBA00022801"/>
    </source>
</evidence>
<dbReference type="STRING" id="1856638.A9Q68_03095"/>
<comment type="similarity">
    <text evidence="1 3">Belongs to the type-B carboxylesterase/lipase family.</text>
</comment>
<dbReference type="InterPro" id="IPR029058">
    <property type="entry name" value="AB_hydrolase_fold"/>
</dbReference>
<dbReference type="OrthoDB" id="9815425at2"/>
<feature type="chain" id="PRO_5039759283" description="Carboxylic ester hydrolase" evidence="3">
    <location>
        <begin position="19"/>
        <end position="557"/>
    </location>
</feature>
<dbReference type="Proteomes" id="UP000182015">
    <property type="component" value="Unassembled WGS sequence"/>
</dbReference>
<keyword evidence="3" id="KW-0732">Signal</keyword>
<dbReference type="PROSITE" id="PS00122">
    <property type="entry name" value="CARBOXYLESTERASE_B_1"/>
    <property type="match status" value="1"/>
</dbReference>
<dbReference type="InterPro" id="IPR019826">
    <property type="entry name" value="Carboxylesterase_B_AS"/>
</dbReference>
<dbReference type="EC" id="3.1.1.-" evidence="3"/>
<evidence type="ECO:0000313" key="5">
    <source>
        <dbReference type="EMBL" id="OJF72549.1"/>
    </source>
</evidence>
<proteinExistence type="inferred from homology"/>
<dbReference type="RefSeq" id="WP_071793233.1">
    <property type="nucleotide sequence ID" value="NZ_LZDD01000001.1"/>
</dbReference>
<evidence type="ECO:0000256" key="1">
    <source>
        <dbReference type="ARBA" id="ARBA00005964"/>
    </source>
</evidence>
<dbReference type="Pfam" id="PF00135">
    <property type="entry name" value="COesterase"/>
    <property type="match status" value="1"/>
</dbReference>
<feature type="domain" description="Carboxylesterase type B" evidence="4">
    <location>
        <begin position="39"/>
        <end position="360"/>
    </location>
</feature>
<keyword evidence="2 3" id="KW-0378">Hydrolase</keyword>
<dbReference type="InterPro" id="IPR002018">
    <property type="entry name" value="CarbesteraseB"/>
</dbReference>
<dbReference type="PROSITE" id="PS51257">
    <property type="entry name" value="PROKAR_LIPOPROTEIN"/>
    <property type="match status" value="1"/>
</dbReference>
<keyword evidence="6" id="KW-1185">Reference proteome</keyword>
<evidence type="ECO:0000259" key="4">
    <source>
        <dbReference type="Pfam" id="PF00135"/>
    </source>
</evidence>
<name>A0A1L8MP89_9STRE</name>
<dbReference type="Gene3D" id="3.40.50.1820">
    <property type="entry name" value="alpha/beta hydrolase"/>
    <property type="match status" value="1"/>
</dbReference>
<reference evidence="6" key="1">
    <citation type="submission" date="2016-06" db="EMBL/GenBank/DDBJ databases">
        <authorList>
            <person name="de Vries S.P.W."/>
            <person name="Hadjirin N.F."/>
            <person name="Lay E.M."/>
            <person name="Zadoks R.N."/>
            <person name="Peacock S.J."/>
            <person name="Parkhill J."/>
            <person name="Grant A.J."/>
            <person name="Mcdougall S."/>
            <person name="Holmes M.A."/>
        </authorList>
    </citation>
    <scope>NUCLEOTIDE SEQUENCE [LARGE SCALE GENOMIC DNA]</scope>
    <source>
        <strain evidence="6">NZ1587</strain>
    </source>
</reference>
<dbReference type="SUPFAM" id="SSF53474">
    <property type="entry name" value="alpha/beta-Hydrolases"/>
    <property type="match status" value="1"/>
</dbReference>
<comment type="caution">
    <text evidence="5">The sequence shown here is derived from an EMBL/GenBank/DDBJ whole genome shotgun (WGS) entry which is preliminary data.</text>
</comment>
<accession>A0A1L8MP89</accession>
<dbReference type="GO" id="GO:0016787">
    <property type="term" value="F:hydrolase activity"/>
    <property type="evidence" value="ECO:0007669"/>
    <property type="project" value="UniProtKB-KW"/>
</dbReference>
<dbReference type="AlphaFoldDB" id="A0A1L8MP89"/>
<feature type="signal peptide" evidence="3">
    <location>
        <begin position="1"/>
        <end position="18"/>
    </location>
</feature>
<protein>
    <recommendedName>
        <fullName evidence="3">Carboxylic ester hydrolase</fullName>
        <ecNumber evidence="3">3.1.1.-</ecNumber>
    </recommendedName>
</protein>
<evidence type="ECO:0000313" key="6">
    <source>
        <dbReference type="Proteomes" id="UP000182015"/>
    </source>
</evidence>
<evidence type="ECO:0000256" key="3">
    <source>
        <dbReference type="RuleBase" id="RU361235"/>
    </source>
</evidence>
<organism evidence="5 6">
    <name type="scientific">Streptococcus bovimastitidis</name>
    <dbReference type="NCBI Taxonomy" id="1856638"/>
    <lineage>
        <taxon>Bacteria</taxon>
        <taxon>Bacillati</taxon>
        <taxon>Bacillota</taxon>
        <taxon>Bacilli</taxon>
        <taxon>Lactobacillales</taxon>
        <taxon>Streptococcaceae</taxon>
        <taxon>Streptococcus</taxon>
    </lineage>
</organism>
<dbReference type="InterPro" id="IPR050309">
    <property type="entry name" value="Type-B_Carboxylest/Lipase"/>
</dbReference>
<sequence>MKKSILLMSTLLCLSLTACSEKNGSNETKKSFDNTTTKTIETGKIKGNKDKENNALEWLGVPYAKSPEGDLRWKSPVKPNKWKKTLDATKYGNKAIQFSNGKVEGSEDSLNLDVVRPDSNESNLPIMVYIHGGNNQTGTSQEIKGNTFVNDIDAVYVSVNYRLGALGYNPLTALKHGSEEENSGNFGLLDIALALDWVEENAEAFGGDAKNITLTGFSAGGRDVMASLISPQFKGKYQKAISFSGGMTLADSKNSQEIFAKAIAPLVVEDKVKTSVEDAEKWLLEDTKEVSDYLYNLPAERLAPLMGNAGIRMSVFPHLYKDGNVIPSTGFEGAEYNDVPLMLLTGTNEFSLFSAFDKKFTADFTSGELFKNPEKMKEFNYARQYGGQLYRLSNGVDSARVMQDTYKSKIYIGEIGYGDSEKVTPELAKTLGAFHGIFEPMLQKPSNYKDFIGKSFETDGAKEMSSTFKAYLKNFLYSGNPNKDKLPEWKNWSNENSVLKIDASKNKAKIETKKDSKTAQDVIKKMDEDTSLSEEKKSEINKTVLNGRWFSGPLDGE</sequence>